<keyword evidence="5" id="KW-1185">Reference proteome</keyword>
<evidence type="ECO:0000313" key="5">
    <source>
        <dbReference type="Proteomes" id="UP000434957"/>
    </source>
</evidence>
<evidence type="ECO:0000313" key="4">
    <source>
        <dbReference type="Proteomes" id="UP000429607"/>
    </source>
</evidence>
<dbReference type="Proteomes" id="UP000429607">
    <property type="component" value="Unassembled WGS sequence"/>
</dbReference>
<name>A0A6A3M2L9_9STRA</name>
<dbReference type="EMBL" id="QXFV01000827">
    <property type="protein sequence ID" value="KAE9024667.1"/>
    <property type="molecule type" value="Genomic_DNA"/>
</dbReference>
<evidence type="ECO:0000313" key="6">
    <source>
        <dbReference type="Proteomes" id="UP000435112"/>
    </source>
</evidence>
<dbReference type="OrthoDB" id="10325501at2759"/>
<evidence type="ECO:0000313" key="1">
    <source>
        <dbReference type="EMBL" id="KAE9018935.1"/>
    </source>
</evidence>
<dbReference type="AlphaFoldDB" id="A0A6A3M2L9"/>
<protein>
    <submittedName>
        <fullName evidence="2">Uncharacterized protein</fullName>
    </submittedName>
</protein>
<evidence type="ECO:0000313" key="2">
    <source>
        <dbReference type="EMBL" id="KAE9024667.1"/>
    </source>
</evidence>
<proteinExistence type="predicted"/>
<organism evidence="2 4">
    <name type="scientific">Phytophthora rubi</name>
    <dbReference type="NCBI Taxonomy" id="129364"/>
    <lineage>
        <taxon>Eukaryota</taxon>
        <taxon>Sar</taxon>
        <taxon>Stramenopiles</taxon>
        <taxon>Oomycota</taxon>
        <taxon>Peronosporomycetes</taxon>
        <taxon>Peronosporales</taxon>
        <taxon>Peronosporaceae</taxon>
        <taxon>Phytophthora</taxon>
    </lineage>
</organism>
<sequence length="115" mass="12486">MFGIVTGTLLGVAEPLLWAYIGHHSKEIVVDSDDSTVELGADRLVVSVGGTVRTVVWLVTCIKKQLRTELQLLKHLHRSSEGSDDTCITVLSSDGDEESVAASLMPSYIFDVLQD</sequence>
<accession>A0A6A3M2L9</accession>
<evidence type="ECO:0000313" key="3">
    <source>
        <dbReference type="EMBL" id="KAE9340155.1"/>
    </source>
</evidence>
<comment type="caution">
    <text evidence="2">The sequence shown here is derived from an EMBL/GenBank/DDBJ whole genome shotgun (WGS) entry which is preliminary data.</text>
</comment>
<dbReference type="EMBL" id="QXFT01000588">
    <property type="protein sequence ID" value="KAE9340155.1"/>
    <property type="molecule type" value="Genomic_DNA"/>
</dbReference>
<gene>
    <name evidence="2" type="ORF">PR001_g12616</name>
    <name evidence="1" type="ORF">PR002_g12954</name>
    <name evidence="3" type="ORF">PR003_g10640</name>
</gene>
<dbReference type="EMBL" id="QXFU01000836">
    <property type="protein sequence ID" value="KAE9018935.1"/>
    <property type="molecule type" value="Genomic_DNA"/>
</dbReference>
<dbReference type="Proteomes" id="UP000435112">
    <property type="component" value="Unassembled WGS sequence"/>
</dbReference>
<reference evidence="4 6" key="1">
    <citation type="submission" date="2018-09" db="EMBL/GenBank/DDBJ databases">
        <title>Genomic investigation of the strawberry pathogen Phytophthora fragariae indicates pathogenicity is determined by transcriptional variation in three key races.</title>
        <authorList>
            <person name="Adams T.M."/>
            <person name="Armitage A.D."/>
            <person name="Sobczyk M.K."/>
            <person name="Bates H.J."/>
            <person name="Dunwell J.M."/>
            <person name="Nellist C.F."/>
            <person name="Harrison R.J."/>
        </authorList>
    </citation>
    <scope>NUCLEOTIDE SEQUENCE [LARGE SCALE GENOMIC DNA]</scope>
    <source>
        <strain evidence="2 4">SCRP249</strain>
        <strain evidence="1 6">SCRP324</strain>
        <strain evidence="3 5">SCRP333</strain>
    </source>
</reference>
<dbReference type="Proteomes" id="UP000434957">
    <property type="component" value="Unassembled WGS sequence"/>
</dbReference>